<dbReference type="GeneID" id="36320638"/>
<organism evidence="1 2">
    <name type="scientific">Vairimorpha ceranae</name>
    <dbReference type="NCBI Taxonomy" id="40302"/>
    <lineage>
        <taxon>Eukaryota</taxon>
        <taxon>Fungi</taxon>
        <taxon>Fungi incertae sedis</taxon>
        <taxon>Microsporidia</taxon>
        <taxon>Nosematidae</taxon>
        <taxon>Vairimorpha</taxon>
    </lineage>
</organism>
<proteinExistence type="predicted"/>
<evidence type="ECO:0000313" key="1">
    <source>
        <dbReference type="EMBL" id="KKO73568.1"/>
    </source>
</evidence>
<dbReference type="EMBL" id="JPQZ01000454">
    <property type="protein sequence ID" value="KKO73568.1"/>
    <property type="molecule type" value="Genomic_DNA"/>
</dbReference>
<dbReference type="VEuPathDB" id="MicrosporidiaDB:AAJ76_4550001006"/>
<dbReference type="AlphaFoldDB" id="A0A0F9WK81"/>
<comment type="caution">
    <text evidence="1">The sequence shown here is derived from an EMBL/GenBank/DDBJ whole genome shotgun (WGS) entry which is preliminary data.</text>
</comment>
<dbReference type="RefSeq" id="XP_024329310.1">
    <property type="nucleotide sequence ID" value="XM_024475691.1"/>
</dbReference>
<evidence type="ECO:0000313" key="2">
    <source>
        <dbReference type="Proteomes" id="UP000034350"/>
    </source>
</evidence>
<keyword evidence="2" id="KW-1185">Reference proteome</keyword>
<feature type="non-terminal residue" evidence="1">
    <location>
        <position position="1"/>
    </location>
</feature>
<sequence>IIPNIFRDDINSVSNKKVKWAWEYSTVIIEMLNNEYRMNLLLFNKHSGIQGFNLNRKVNSKISKWCIYLHTIVNFIIVASQNVNVCSFKEKIVA</sequence>
<protein>
    <submittedName>
        <fullName evidence="1">Uncharacterized protein</fullName>
    </submittedName>
</protein>
<reference evidence="1 2" key="1">
    <citation type="journal article" date="2015" name="Environ. Microbiol.">
        <title>Genome analyses suggest the presence of polyploidy and recent human-driven expansions in eight global populations of the honeybee pathogen Nosema ceranae.</title>
        <authorList>
            <person name="Pelin A."/>
            <person name="Selman M."/>
            <person name="Aris-Brosou S."/>
            <person name="Farinelli L."/>
            <person name="Corradi N."/>
        </authorList>
    </citation>
    <scope>NUCLEOTIDE SEQUENCE [LARGE SCALE GENOMIC DNA]</scope>
    <source>
        <strain evidence="1 2">PA08 1199</strain>
    </source>
</reference>
<name>A0A0F9WK81_9MICR</name>
<dbReference type="Proteomes" id="UP000034350">
    <property type="component" value="Unassembled WGS sequence"/>
</dbReference>
<gene>
    <name evidence="1" type="ORF">AAJ76_4550001006</name>
</gene>
<accession>A0A0F9WK81</accession>